<dbReference type="EMBL" id="LKAM01000016">
    <property type="protein sequence ID" value="KUM45722.1"/>
    <property type="molecule type" value="Genomic_DNA"/>
</dbReference>
<comment type="caution">
    <text evidence="1">The sequence shown here is derived from an EMBL/GenBank/DDBJ whole genome shotgun (WGS) entry which is preliminary data.</text>
</comment>
<geneLocation type="mitochondrion" evidence="1"/>
<reference evidence="1" key="1">
    <citation type="journal article" date="2015" name="Genome Biol. Evol.">
        <title>Organellar Genomes of White Spruce (Picea glauca): Assembly and Annotation.</title>
        <authorList>
            <person name="Jackman S.D."/>
            <person name="Warren R.L."/>
            <person name="Gibb E.A."/>
            <person name="Vandervalk B.P."/>
            <person name="Mohamadi H."/>
            <person name="Chu J."/>
            <person name="Raymond A."/>
            <person name="Pleasance S."/>
            <person name="Coope R."/>
            <person name="Wildung M.R."/>
            <person name="Ritland C.E."/>
            <person name="Bousquet J."/>
            <person name="Jones S.J."/>
            <person name="Bohlmann J."/>
            <person name="Birol I."/>
        </authorList>
    </citation>
    <scope>NUCLEOTIDE SEQUENCE [LARGE SCALE GENOMIC DNA]</scope>
    <source>
        <tissue evidence="1">Flushing bud</tissue>
    </source>
</reference>
<organism evidence="1">
    <name type="scientific">Picea glauca</name>
    <name type="common">White spruce</name>
    <name type="synonym">Pinus glauca</name>
    <dbReference type="NCBI Taxonomy" id="3330"/>
    <lineage>
        <taxon>Eukaryota</taxon>
        <taxon>Viridiplantae</taxon>
        <taxon>Streptophyta</taxon>
        <taxon>Embryophyta</taxon>
        <taxon>Tracheophyta</taxon>
        <taxon>Spermatophyta</taxon>
        <taxon>Pinopsida</taxon>
        <taxon>Pinidae</taxon>
        <taxon>Conifers I</taxon>
        <taxon>Pinales</taxon>
        <taxon>Pinaceae</taxon>
        <taxon>Picea</taxon>
    </lineage>
</organism>
<accession>A0A101LUR3</accession>
<name>A0A101LUR3_PICGL</name>
<dbReference type="AlphaFoldDB" id="A0A101LUR3"/>
<evidence type="ECO:0000313" key="1">
    <source>
        <dbReference type="EMBL" id="KUM45722.1"/>
    </source>
</evidence>
<keyword evidence="1" id="KW-0496">Mitochondrion</keyword>
<proteinExistence type="predicted"/>
<protein>
    <submittedName>
        <fullName evidence="1">Uncharacterized protein</fullName>
    </submittedName>
</protein>
<gene>
    <name evidence="1" type="ORF">ABT39_MTgene2288</name>
</gene>
<sequence length="72" mass="7623">MLVLLDLDMLLDPVVSDSLALEPITFYPGPAFPVPTLVCAPGNVLTKAIAPRDDAEARAFESVSSSVRKPIA</sequence>